<evidence type="ECO:0000259" key="4">
    <source>
        <dbReference type="PROSITE" id="PS01031"/>
    </source>
</evidence>
<evidence type="ECO:0000313" key="5">
    <source>
        <dbReference type="EMBL" id="KAJ8513623.1"/>
    </source>
</evidence>
<keyword evidence="1" id="KW-0346">Stress response</keyword>
<name>A0AAV8S2M3_ENSVE</name>
<sequence length="70" mass="7902">MMIKEENKAKEEAVVGGEGARWSSGAYHMRFMLPDNCDKQKVTAELRNGLLLVVVPKTKTDRKVKNIDIL</sequence>
<feature type="domain" description="SHSP" evidence="4">
    <location>
        <begin position="1"/>
        <end position="70"/>
    </location>
</feature>
<dbReference type="InterPro" id="IPR002068">
    <property type="entry name" value="A-crystallin/Hsp20_dom"/>
</dbReference>
<dbReference type="SUPFAM" id="SSF49764">
    <property type="entry name" value="HSP20-like chaperones"/>
    <property type="match status" value="1"/>
</dbReference>
<keyword evidence="6" id="KW-1185">Reference proteome</keyword>
<dbReference type="PROSITE" id="PS01031">
    <property type="entry name" value="SHSP"/>
    <property type="match status" value="1"/>
</dbReference>
<dbReference type="PANTHER" id="PTHR46733:SF4">
    <property type="entry name" value="HEAT SHOCK PROTEIN 21, CHLOROPLASTIC"/>
    <property type="match status" value="1"/>
</dbReference>
<evidence type="ECO:0000256" key="3">
    <source>
        <dbReference type="RuleBase" id="RU003616"/>
    </source>
</evidence>
<dbReference type="InterPro" id="IPR008978">
    <property type="entry name" value="HSP20-like_chaperone"/>
</dbReference>
<evidence type="ECO:0000256" key="1">
    <source>
        <dbReference type="ARBA" id="ARBA00023016"/>
    </source>
</evidence>
<dbReference type="PANTHER" id="PTHR46733">
    <property type="entry name" value="26.5 KDA HEAT SHOCK PROTEIN, MITOCHONDRIAL"/>
    <property type="match status" value="1"/>
</dbReference>
<dbReference type="EMBL" id="JAQQAF010000001">
    <property type="protein sequence ID" value="KAJ8513623.1"/>
    <property type="molecule type" value="Genomic_DNA"/>
</dbReference>
<dbReference type="AlphaFoldDB" id="A0AAV8S2M3"/>
<dbReference type="Gene3D" id="2.60.40.790">
    <property type="match status" value="1"/>
</dbReference>
<reference evidence="5 6" key="1">
    <citation type="submission" date="2022-12" db="EMBL/GenBank/DDBJ databases">
        <title>Chromosome-scale assembly of the Ensete ventricosum genome.</title>
        <authorList>
            <person name="Dussert Y."/>
            <person name="Stocks J."/>
            <person name="Wendawek A."/>
            <person name="Woldeyes F."/>
            <person name="Nichols R.A."/>
            <person name="Borrell J.S."/>
        </authorList>
    </citation>
    <scope>NUCLEOTIDE SEQUENCE [LARGE SCALE GENOMIC DNA]</scope>
    <source>
        <strain evidence="6">cv. Maze</strain>
        <tissue evidence="5">Seeds</tissue>
    </source>
</reference>
<protein>
    <recommendedName>
        <fullName evidence="4">SHSP domain-containing protein</fullName>
    </recommendedName>
</protein>
<comment type="similarity">
    <text evidence="2 3">Belongs to the small heat shock protein (HSP20) family.</text>
</comment>
<dbReference type="GO" id="GO:0009408">
    <property type="term" value="P:response to heat"/>
    <property type="evidence" value="ECO:0007669"/>
    <property type="project" value="InterPro"/>
</dbReference>
<evidence type="ECO:0000313" key="6">
    <source>
        <dbReference type="Proteomes" id="UP001222027"/>
    </source>
</evidence>
<evidence type="ECO:0000256" key="2">
    <source>
        <dbReference type="PROSITE-ProRule" id="PRU00285"/>
    </source>
</evidence>
<proteinExistence type="inferred from homology"/>
<dbReference type="CDD" id="cd06464">
    <property type="entry name" value="ACD_sHsps-like"/>
    <property type="match status" value="1"/>
</dbReference>
<dbReference type="Proteomes" id="UP001222027">
    <property type="component" value="Unassembled WGS sequence"/>
</dbReference>
<dbReference type="InterPro" id="IPR044587">
    <property type="entry name" value="HSP21-like"/>
</dbReference>
<organism evidence="5 6">
    <name type="scientific">Ensete ventricosum</name>
    <name type="common">Abyssinian banana</name>
    <name type="synonym">Musa ensete</name>
    <dbReference type="NCBI Taxonomy" id="4639"/>
    <lineage>
        <taxon>Eukaryota</taxon>
        <taxon>Viridiplantae</taxon>
        <taxon>Streptophyta</taxon>
        <taxon>Embryophyta</taxon>
        <taxon>Tracheophyta</taxon>
        <taxon>Spermatophyta</taxon>
        <taxon>Magnoliopsida</taxon>
        <taxon>Liliopsida</taxon>
        <taxon>Zingiberales</taxon>
        <taxon>Musaceae</taxon>
        <taxon>Ensete</taxon>
    </lineage>
</organism>
<dbReference type="Pfam" id="PF00011">
    <property type="entry name" value="HSP20"/>
    <property type="match status" value="1"/>
</dbReference>
<comment type="caution">
    <text evidence="5">The sequence shown here is derived from an EMBL/GenBank/DDBJ whole genome shotgun (WGS) entry which is preliminary data.</text>
</comment>
<gene>
    <name evidence="5" type="ORF">OPV22_004057</name>
</gene>
<accession>A0AAV8S2M3</accession>